<name>L7FLL9_ENTIV</name>
<accession>L7FLL9</accession>
<comment type="function">
    <text evidence="3">Required for proper chemotaxis and phagocytosis; proper spatiotemporal control of F-actin levels in chemotaxing cells. Negative regulator of the PI3K (phosphatidylinositol 3 kinase) pathway. Predominantly phosphorylates serines and threonines and tyrosines at a lower level.</text>
</comment>
<dbReference type="PROSITE" id="PS50001">
    <property type="entry name" value="SH2"/>
    <property type="match status" value="1"/>
</dbReference>
<dbReference type="Pfam" id="PF00017">
    <property type="entry name" value="SH2"/>
    <property type="match status" value="1"/>
</dbReference>
<dbReference type="InterPro" id="IPR000980">
    <property type="entry name" value="SH2"/>
</dbReference>
<dbReference type="InterPro" id="IPR036860">
    <property type="entry name" value="SH2_dom_sf"/>
</dbReference>
<dbReference type="PROSITE" id="PS50011">
    <property type="entry name" value="PROTEIN_KINASE_DOM"/>
    <property type="match status" value="1"/>
</dbReference>
<feature type="binding site" evidence="5">
    <location>
        <position position="43"/>
    </location>
    <ligand>
        <name>ATP</name>
        <dbReference type="ChEBI" id="CHEBI:30616"/>
    </ligand>
</feature>
<evidence type="ECO:0000259" key="7">
    <source>
        <dbReference type="PROSITE" id="PS50011"/>
    </source>
</evidence>
<dbReference type="Proteomes" id="UP000014680">
    <property type="component" value="Unassembled WGS sequence"/>
</dbReference>
<keyword evidence="8" id="KW-0418">Kinase</keyword>
<proteinExistence type="predicted"/>
<keyword evidence="4" id="KW-0727">SH2 domain</keyword>
<dbReference type="GeneID" id="14887696"/>
<keyword evidence="8" id="KW-0131">Cell cycle</keyword>
<evidence type="ECO:0000256" key="2">
    <source>
        <dbReference type="ARBA" id="ARBA00022840"/>
    </source>
</evidence>
<dbReference type="InterPro" id="IPR008271">
    <property type="entry name" value="Ser/Thr_kinase_AS"/>
</dbReference>
<keyword evidence="1 5" id="KW-0547">Nucleotide-binding</keyword>
<dbReference type="Gene3D" id="1.10.510.10">
    <property type="entry name" value="Transferase(Phosphotransferase) domain 1"/>
    <property type="match status" value="1"/>
</dbReference>
<dbReference type="VEuPathDB" id="AmoebaDB:EIN_530930"/>
<sequence>MSLSSLTIKKEDLFIDKETGFIGKGCFGSVYKGALSGVSVAVKIPIDELTPTELKTYLHEMELMNNFHSSNVVLFIGVVTPTTTPMFVHEFIKTDLSKYIHCDNITSEYLRRPLDVPLKIDLFLQCCERIQWLHNVVNIIHRDVKPANFLLDENFHIKVGDFGFADTLQSKSRTFRDFSKYCAPEVLLMAKSIGKEIDVYSLGITMWEVFYESAPFFEYQEIKTTAKMIELLKSGGRPILPVTFIEENEHKKDKENEVHRVRKTFKELIEKTPKDAELIMKRCWEFDAKKRVGIDKLVELVNTLRLGVSLGDSNATSWWQKNFEGEICRTNFVLVDEFIKPIVKTFRLKEDDEKVLKRNIGVANEIDIMRFKYLIRLFGKFYNDKNCLRKMVDVFKAEWWFGGITKDDAVATLEGHVDGTFLVRESYNVVNAPITISKRSEGRTTHTRIYTKGKKDGGVEYTITARGKESKYDDLTFLIEAKTALSFITFVCDRKAAPSIY</sequence>
<organism evidence="8 9">
    <name type="scientific">Entamoeba invadens IP1</name>
    <dbReference type="NCBI Taxonomy" id="370355"/>
    <lineage>
        <taxon>Eukaryota</taxon>
        <taxon>Amoebozoa</taxon>
        <taxon>Evosea</taxon>
        <taxon>Archamoebae</taxon>
        <taxon>Mastigamoebida</taxon>
        <taxon>Entamoebidae</taxon>
        <taxon>Entamoeba</taxon>
    </lineage>
</organism>
<evidence type="ECO:0000259" key="6">
    <source>
        <dbReference type="PROSITE" id="PS50001"/>
    </source>
</evidence>
<dbReference type="EMBL" id="KB206706">
    <property type="protein sequence ID" value="ELP88713.1"/>
    <property type="molecule type" value="Genomic_DNA"/>
</dbReference>
<dbReference type="OrthoDB" id="4062651at2759"/>
<evidence type="ECO:0000256" key="1">
    <source>
        <dbReference type="ARBA" id="ARBA00022741"/>
    </source>
</evidence>
<gene>
    <name evidence="8" type="ORF">EIN_530930</name>
</gene>
<dbReference type="SMART" id="SM00252">
    <property type="entry name" value="SH2"/>
    <property type="match status" value="1"/>
</dbReference>
<dbReference type="GO" id="GO:0051301">
    <property type="term" value="P:cell division"/>
    <property type="evidence" value="ECO:0007669"/>
    <property type="project" value="UniProtKB-KW"/>
</dbReference>
<feature type="domain" description="SH2" evidence="6">
    <location>
        <begin position="399"/>
        <end position="480"/>
    </location>
</feature>
<dbReference type="Gene3D" id="3.30.505.10">
    <property type="entry name" value="SH2 domain"/>
    <property type="match status" value="1"/>
</dbReference>
<dbReference type="GO" id="GO:0005524">
    <property type="term" value="F:ATP binding"/>
    <property type="evidence" value="ECO:0007669"/>
    <property type="project" value="UniProtKB-UniRule"/>
</dbReference>
<dbReference type="InterPro" id="IPR051681">
    <property type="entry name" value="Ser/Thr_Kinases-Pseudokinases"/>
</dbReference>
<dbReference type="PANTHER" id="PTHR44329:SF53">
    <property type="entry name" value="DUAL SPECIFICITY PROTEIN KINASE SHKD"/>
    <property type="match status" value="1"/>
</dbReference>
<dbReference type="SUPFAM" id="SSF56112">
    <property type="entry name" value="Protein kinase-like (PK-like)"/>
    <property type="match status" value="1"/>
</dbReference>
<dbReference type="InterPro" id="IPR011009">
    <property type="entry name" value="Kinase-like_dom_sf"/>
</dbReference>
<keyword evidence="8" id="KW-0808">Transferase</keyword>
<dbReference type="PROSITE" id="PS00108">
    <property type="entry name" value="PROTEIN_KINASE_ST"/>
    <property type="match status" value="1"/>
</dbReference>
<evidence type="ECO:0000313" key="8">
    <source>
        <dbReference type="EMBL" id="ELP88713.1"/>
    </source>
</evidence>
<reference evidence="8 9" key="1">
    <citation type="submission" date="2012-10" db="EMBL/GenBank/DDBJ databases">
        <authorList>
            <person name="Zafar N."/>
            <person name="Inman J."/>
            <person name="Hall N."/>
            <person name="Lorenzi H."/>
            <person name="Caler E."/>
        </authorList>
    </citation>
    <scope>NUCLEOTIDE SEQUENCE [LARGE SCALE GENOMIC DNA]</scope>
    <source>
        <strain evidence="8 9">IP1</strain>
    </source>
</reference>
<keyword evidence="9" id="KW-1185">Reference proteome</keyword>
<dbReference type="OMA" id="FFANELM"/>
<dbReference type="SMART" id="SM00220">
    <property type="entry name" value="S_TKc"/>
    <property type="match status" value="1"/>
</dbReference>
<evidence type="ECO:0000256" key="5">
    <source>
        <dbReference type="PROSITE-ProRule" id="PRU10141"/>
    </source>
</evidence>
<evidence type="ECO:0000256" key="3">
    <source>
        <dbReference type="ARBA" id="ARBA00025089"/>
    </source>
</evidence>
<dbReference type="GO" id="GO:0004674">
    <property type="term" value="F:protein serine/threonine kinase activity"/>
    <property type="evidence" value="ECO:0007669"/>
    <property type="project" value="TreeGrafter"/>
</dbReference>
<keyword evidence="2 5" id="KW-0067">ATP-binding</keyword>
<keyword evidence="8" id="KW-0132">Cell division</keyword>
<feature type="domain" description="Protein kinase" evidence="7">
    <location>
        <begin position="16"/>
        <end position="304"/>
    </location>
</feature>
<dbReference type="PROSITE" id="PS00107">
    <property type="entry name" value="PROTEIN_KINASE_ATP"/>
    <property type="match status" value="1"/>
</dbReference>
<dbReference type="PANTHER" id="PTHR44329">
    <property type="entry name" value="SERINE/THREONINE-PROTEIN KINASE TNNI3K-RELATED"/>
    <property type="match status" value="1"/>
</dbReference>
<protein>
    <submittedName>
        <fullName evidence="8">Cell division protein kinase, putative</fullName>
    </submittedName>
</protein>
<evidence type="ECO:0000313" key="9">
    <source>
        <dbReference type="Proteomes" id="UP000014680"/>
    </source>
</evidence>
<dbReference type="InterPro" id="IPR017441">
    <property type="entry name" value="Protein_kinase_ATP_BS"/>
</dbReference>
<dbReference type="Pfam" id="PF00069">
    <property type="entry name" value="Pkinase"/>
    <property type="match status" value="1"/>
</dbReference>
<dbReference type="KEGG" id="eiv:EIN_530930"/>
<dbReference type="Gene3D" id="3.30.200.20">
    <property type="entry name" value="Phosphorylase Kinase, domain 1"/>
    <property type="match status" value="1"/>
</dbReference>
<dbReference type="RefSeq" id="XP_004255484.1">
    <property type="nucleotide sequence ID" value="XM_004255436.1"/>
</dbReference>
<dbReference type="SUPFAM" id="SSF55550">
    <property type="entry name" value="SH2 domain"/>
    <property type="match status" value="1"/>
</dbReference>
<evidence type="ECO:0000256" key="4">
    <source>
        <dbReference type="PROSITE-ProRule" id="PRU00191"/>
    </source>
</evidence>
<dbReference type="AlphaFoldDB" id="L7FLL9"/>
<dbReference type="InterPro" id="IPR000719">
    <property type="entry name" value="Prot_kinase_dom"/>
</dbReference>